<dbReference type="EMBL" id="MU274904">
    <property type="protein sequence ID" value="KAI0092214.1"/>
    <property type="molecule type" value="Genomic_DNA"/>
</dbReference>
<comment type="caution">
    <text evidence="1">The sequence shown here is derived from an EMBL/GenBank/DDBJ whole genome shotgun (WGS) entry which is preliminary data.</text>
</comment>
<gene>
    <name evidence="1" type="ORF">BDY19DRAFT_928865</name>
</gene>
<evidence type="ECO:0000313" key="2">
    <source>
        <dbReference type="Proteomes" id="UP001055072"/>
    </source>
</evidence>
<accession>A0ACB8UDU0</accession>
<name>A0ACB8UDU0_9APHY</name>
<protein>
    <submittedName>
        <fullName evidence="1">Uncharacterized protein</fullName>
    </submittedName>
</protein>
<keyword evidence="2" id="KW-1185">Reference proteome</keyword>
<proteinExistence type="predicted"/>
<organism evidence="1 2">
    <name type="scientific">Irpex rosettiformis</name>
    <dbReference type="NCBI Taxonomy" id="378272"/>
    <lineage>
        <taxon>Eukaryota</taxon>
        <taxon>Fungi</taxon>
        <taxon>Dikarya</taxon>
        <taxon>Basidiomycota</taxon>
        <taxon>Agaricomycotina</taxon>
        <taxon>Agaricomycetes</taxon>
        <taxon>Polyporales</taxon>
        <taxon>Irpicaceae</taxon>
        <taxon>Irpex</taxon>
    </lineage>
</organism>
<dbReference type="Proteomes" id="UP001055072">
    <property type="component" value="Unassembled WGS sequence"/>
</dbReference>
<evidence type="ECO:0000313" key="1">
    <source>
        <dbReference type="EMBL" id="KAI0092214.1"/>
    </source>
</evidence>
<reference evidence="1" key="1">
    <citation type="journal article" date="2021" name="Environ. Microbiol.">
        <title>Gene family expansions and transcriptome signatures uncover fungal adaptations to wood decay.</title>
        <authorList>
            <person name="Hage H."/>
            <person name="Miyauchi S."/>
            <person name="Viragh M."/>
            <person name="Drula E."/>
            <person name="Min B."/>
            <person name="Chaduli D."/>
            <person name="Navarro D."/>
            <person name="Favel A."/>
            <person name="Norest M."/>
            <person name="Lesage-Meessen L."/>
            <person name="Balint B."/>
            <person name="Merenyi Z."/>
            <person name="de Eugenio L."/>
            <person name="Morin E."/>
            <person name="Martinez A.T."/>
            <person name="Baldrian P."/>
            <person name="Stursova M."/>
            <person name="Martinez M.J."/>
            <person name="Novotny C."/>
            <person name="Magnuson J.K."/>
            <person name="Spatafora J.W."/>
            <person name="Maurice S."/>
            <person name="Pangilinan J."/>
            <person name="Andreopoulos W."/>
            <person name="LaButti K."/>
            <person name="Hundley H."/>
            <person name="Na H."/>
            <person name="Kuo A."/>
            <person name="Barry K."/>
            <person name="Lipzen A."/>
            <person name="Henrissat B."/>
            <person name="Riley R."/>
            <person name="Ahrendt S."/>
            <person name="Nagy L.G."/>
            <person name="Grigoriev I.V."/>
            <person name="Martin F."/>
            <person name="Rosso M.N."/>
        </authorList>
    </citation>
    <scope>NUCLEOTIDE SEQUENCE</scope>
    <source>
        <strain evidence="1">CBS 384.51</strain>
    </source>
</reference>
<sequence>MFQALSSFLPSALQLGGAQDKSSRPTVEPESPQAENHLPPVVDSPATTEFDHETTEGEKSAGINEQSVKKKKERTHESFIVVRPPPAKSNHPLNLQVQLVPPSSRTTLPRTSFSSSVPFSPAPTGPDSESFPPDTPLTRTTSNRSDVSAYSSMTSYSTSSTTSFSSVASGSSSSTSGGRRMIIPLYNLQAHNVMTNVIVDAGTDAKIAKFHKRGLEIIGLAMLDVVETTRGIGWADDRQGHPHQASLLSAEGNTPASSHVSLNSLSPAQTTPQPEKSGARRLFGRVFKKNRDASPVASPTANSPYMQAPKSPLPSIDRDASLSTTPKASNKRSSLLLAASAHAQSPSFPDPLASPASLQPQPQQTVLGIAPILHTPINGPDGRRVRPTRYVWVLRKWLKGPPSGVTLPTETILPGYGTMDGLVEVTFEWVRATSSRKDSQRVKSKERRRSSGVPSNTPSLSSLKRGQERRGRNSVEGERDSRRNARPRSTESARSAHTNTTATTEDGSPRRREDDGEDSDPEDSETPWMCQLVIRKLQSSNSHRLSYISTSDDGNVPAPPMTSVKVKVAAIVPAPHHPKVVSLLKIPFPLQDVILISRTTQVEHRLGHLSPHHLRHPHAREVEIDVEARRRIVTPQGVARPALYGQGGSPPVTPTQAAINSGNGAGLHKLAGKFKSTVASAVPQSSPPSCLVQRRSRISYAVRPCGWSSERALVVLEKREGKETGGGFADELFLSRFQWSAPFYDASQILFIEMLGPPGVLRLSVGFAWA</sequence>